<evidence type="ECO:0000313" key="3">
    <source>
        <dbReference type="Proteomes" id="UP001526337"/>
    </source>
</evidence>
<feature type="region of interest" description="Disordered" evidence="1">
    <location>
        <begin position="27"/>
        <end position="46"/>
    </location>
</feature>
<reference evidence="2 3" key="1">
    <citation type="submission" date="2022-07" db="EMBL/GenBank/DDBJ databases">
        <title>Genome stability of Gluconacetobacter entanii AV429.</title>
        <authorList>
            <person name="Trcek J."/>
            <person name="Cepec E."/>
        </authorList>
    </citation>
    <scope>NUCLEOTIDE SEQUENCE [LARGE SCALE GENOMIC DNA]</scope>
    <source>
        <strain evidence="2 3">AV429_2022</strain>
    </source>
</reference>
<dbReference type="RefSeq" id="WP_171791218.1">
    <property type="nucleotide sequence ID" value="NZ_JABJWD010000076.1"/>
</dbReference>
<feature type="compositionally biased region" description="Polar residues" evidence="1">
    <location>
        <begin position="28"/>
        <end position="46"/>
    </location>
</feature>
<protein>
    <submittedName>
        <fullName evidence="2">Uncharacterized protein</fullName>
    </submittedName>
</protein>
<gene>
    <name evidence="2" type="ORF">NO263_14010</name>
</gene>
<dbReference type="Proteomes" id="UP001526337">
    <property type="component" value="Unassembled WGS sequence"/>
</dbReference>
<accession>A0ABT3K9C4</accession>
<evidence type="ECO:0000256" key="1">
    <source>
        <dbReference type="SAM" id="MobiDB-lite"/>
    </source>
</evidence>
<organism evidence="2 3">
    <name type="scientific">Gluconacetobacter entanii</name>
    <dbReference type="NCBI Taxonomy" id="108528"/>
    <lineage>
        <taxon>Bacteria</taxon>
        <taxon>Pseudomonadati</taxon>
        <taxon>Pseudomonadota</taxon>
        <taxon>Alphaproteobacteria</taxon>
        <taxon>Acetobacterales</taxon>
        <taxon>Acetobacteraceae</taxon>
        <taxon>Gluconacetobacter</taxon>
    </lineage>
</organism>
<evidence type="ECO:0000313" key="2">
    <source>
        <dbReference type="EMBL" id="MCW4591696.1"/>
    </source>
</evidence>
<comment type="caution">
    <text evidence="2">The sequence shown here is derived from an EMBL/GenBank/DDBJ whole genome shotgun (WGS) entry which is preliminary data.</text>
</comment>
<dbReference type="EMBL" id="JANGSQ010000108">
    <property type="protein sequence ID" value="MCW4591696.1"/>
    <property type="molecule type" value="Genomic_DNA"/>
</dbReference>
<proteinExistence type="predicted"/>
<name>A0ABT3K9C4_9PROT</name>
<sequence length="69" mass="8160">MADTGVITRDIQLIRYKEMEKRPVFQDPENSARYTTNRFGMRSENTGFPRTDPLRFKISLYNNVLLVFT</sequence>
<keyword evidence="3" id="KW-1185">Reference proteome</keyword>